<evidence type="ECO:0000313" key="5">
    <source>
        <dbReference type="Proteomes" id="UP000060513"/>
    </source>
</evidence>
<dbReference type="Gene3D" id="3.40.50.1000">
    <property type="entry name" value="HAD superfamily/HAD-like"/>
    <property type="match status" value="1"/>
</dbReference>
<protein>
    <submittedName>
        <fullName evidence="4">5'-3'-deoxyribonucleotidase</fullName>
    </submittedName>
</protein>
<dbReference type="GO" id="GO:0008253">
    <property type="term" value="F:5'-nucleotidase activity"/>
    <property type="evidence" value="ECO:0007669"/>
    <property type="project" value="InterPro"/>
</dbReference>
<dbReference type="EMBL" id="CP011340">
    <property type="protein sequence ID" value="ALC18444.1"/>
    <property type="molecule type" value="Genomic_DNA"/>
</dbReference>
<dbReference type="KEGG" id="spri:SPRI_0138"/>
<dbReference type="GeneID" id="97231761"/>
<name>A0A0M4DH17_STRPR</name>
<dbReference type="EMBL" id="CP011340">
    <property type="protein sequence ID" value="ALC25521.1"/>
    <property type="molecule type" value="Genomic_DNA"/>
</dbReference>
<organism evidence="4">
    <name type="scientific">Streptomyces pristinaespiralis</name>
    <dbReference type="NCBI Taxonomy" id="38300"/>
    <lineage>
        <taxon>Bacteria</taxon>
        <taxon>Bacillati</taxon>
        <taxon>Actinomycetota</taxon>
        <taxon>Actinomycetes</taxon>
        <taxon>Kitasatosporales</taxon>
        <taxon>Streptomycetaceae</taxon>
        <taxon>Streptomyces</taxon>
    </lineage>
</organism>
<feature type="active site" description="Nucleophile" evidence="2">
    <location>
        <position position="10"/>
    </location>
</feature>
<dbReference type="InterPro" id="IPR010708">
    <property type="entry name" value="5'(3')-deoxyribonucleotidase"/>
</dbReference>
<gene>
    <name evidence="3" type="ORF">SPRI_0138</name>
    <name evidence="4" type="ORF">SPRI_7215</name>
</gene>
<dbReference type="KEGG" id="spri:SPRI_7215"/>
<evidence type="ECO:0000313" key="4">
    <source>
        <dbReference type="EMBL" id="ALC25521.1"/>
    </source>
</evidence>
<dbReference type="AlphaFoldDB" id="A0A0M4DH17"/>
<evidence type="ECO:0000256" key="1">
    <source>
        <dbReference type="ARBA" id="ARBA00009589"/>
    </source>
</evidence>
<evidence type="ECO:0000313" key="3">
    <source>
        <dbReference type="EMBL" id="ALC18444.1"/>
    </source>
</evidence>
<reference evidence="4 5" key="1">
    <citation type="submission" date="2015-08" db="EMBL/GenBank/DDBJ databases">
        <title>Genome sequence of the pristinamycin over-producing bacterium Streptomyces pristinaespiralis HCCB10218.</title>
        <authorList>
            <person name="Tian J."/>
            <person name="Yang J."/>
            <person name="Li L."/>
            <person name="Ruan L."/>
            <person name="Wei W."/>
            <person name="Zheng G."/>
            <person name="Wei Z."/>
            <person name="Yang S."/>
            <person name="Ge M."/>
            <person name="Jiang W."/>
            <person name="Lu Y."/>
        </authorList>
    </citation>
    <scope>NUCLEOTIDE SEQUENCE [LARGE SCALE GENOMIC DNA]</scope>
    <source>
        <strain evidence="4 5">HCCB 10218</strain>
    </source>
</reference>
<dbReference type="Proteomes" id="UP000060513">
    <property type="component" value="Chromosome"/>
</dbReference>
<feature type="active site" description="Proton donor" evidence="2">
    <location>
        <position position="12"/>
    </location>
</feature>
<sequence length="212" mass="23158">MTRTLDIGLDIDGVLYPFVDVVARYAEGVLGRPCSAKAESWDWYVHQWGLSEREFFALCGRGVHENVVFTEGAPLPGALEAVRELARAGHRLHYVTARAITGVPAPLAWRRTAAWLAAWDFPVDSLTIAADKACRFTDVFLDDSPGNCDALVDAGHPRPVLWCHGPITAHRAERVFAWDEFLALVDAESAAPAVCPATVRSVRRPARLAATA</sequence>
<dbReference type="STRING" id="38300.SPRI_0138"/>
<dbReference type="GO" id="GO:0009264">
    <property type="term" value="P:deoxyribonucleotide catabolic process"/>
    <property type="evidence" value="ECO:0007669"/>
    <property type="project" value="InterPro"/>
</dbReference>
<proteinExistence type="inferred from homology"/>
<dbReference type="RefSeq" id="WP_053556612.1">
    <property type="nucleotide sequence ID" value="NZ_CP011340.1"/>
</dbReference>
<dbReference type="Pfam" id="PF06941">
    <property type="entry name" value="NT5C"/>
    <property type="match status" value="1"/>
</dbReference>
<dbReference type="InterPro" id="IPR023214">
    <property type="entry name" value="HAD_sf"/>
</dbReference>
<dbReference type="InterPro" id="IPR036412">
    <property type="entry name" value="HAD-like_sf"/>
</dbReference>
<accession>A0A0M4DH17</accession>
<dbReference type="PATRIC" id="fig|38300.4.peg.148"/>
<dbReference type="OrthoDB" id="3673320at2"/>
<comment type="similarity">
    <text evidence="1">Belongs to the 5'(3')-deoxyribonucleotidase family.</text>
</comment>
<evidence type="ECO:0000256" key="2">
    <source>
        <dbReference type="PIRSR" id="PIRSR610708-1"/>
    </source>
</evidence>
<dbReference type="SUPFAM" id="SSF56784">
    <property type="entry name" value="HAD-like"/>
    <property type="match status" value="1"/>
</dbReference>